<organism evidence="1 2">
    <name type="scientific">Cronartium quercuum f. sp. fusiforme G11</name>
    <dbReference type="NCBI Taxonomy" id="708437"/>
    <lineage>
        <taxon>Eukaryota</taxon>
        <taxon>Fungi</taxon>
        <taxon>Dikarya</taxon>
        <taxon>Basidiomycota</taxon>
        <taxon>Pucciniomycotina</taxon>
        <taxon>Pucciniomycetes</taxon>
        <taxon>Pucciniales</taxon>
        <taxon>Coleosporiaceae</taxon>
        <taxon>Cronartium</taxon>
    </lineage>
</organism>
<keyword evidence="2" id="KW-1185">Reference proteome</keyword>
<protein>
    <submittedName>
        <fullName evidence="1">Uncharacterized protein</fullName>
    </submittedName>
</protein>
<evidence type="ECO:0000313" key="1">
    <source>
        <dbReference type="EMBL" id="KAG0147116.1"/>
    </source>
</evidence>
<accession>A0A9P6NHK3</accession>
<dbReference type="AlphaFoldDB" id="A0A9P6NHK3"/>
<sequence>MTVCTGIMVGNEQKVGSSHKSQGHRFCPHLACSSCCQDLGSDPCQQHKKVSQGITKQLSKPIDSKDVIHWTHQYF</sequence>
<name>A0A9P6NHK3_9BASI</name>
<evidence type="ECO:0000313" key="2">
    <source>
        <dbReference type="Proteomes" id="UP000886653"/>
    </source>
</evidence>
<proteinExistence type="predicted"/>
<gene>
    <name evidence="1" type="ORF">CROQUDRAFT_482562</name>
</gene>
<dbReference type="Proteomes" id="UP000886653">
    <property type="component" value="Unassembled WGS sequence"/>
</dbReference>
<reference evidence="1" key="1">
    <citation type="submission" date="2013-11" db="EMBL/GenBank/DDBJ databases">
        <title>Genome sequence of the fusiform rust pathogen reveals effectors for host alternation and coevolution with pine.</title>
        <authorList>
            <consortium name="DOE Joint Genome Institute"/>
            <person name="Smith K."/>
            <person name="Pendleton A."/>
            <person name="Kubisiak T."/>
            <person name="Anderson C."/>
            <person name="Salamov A."/>
            <person name="Aerts A."/>
            <person name="Riley R."/>
            <person name="Clum A."/>
            <person name="Lindquist E."/>
            <person name="Ence D."/>
            <person name="Campbell M."/>
            <person name="Kronenberg Z."/>
            <person name="Feau N."/>
            <person name="Dhillon B."/>
            <person name="Hamelin R."/>
            <person name="Burleigh J."/>
            <person name="Smith J."/>
            <person name="Yandell M."/>
            <person name="Nelson C."/>
            <person name="Grigoriev I."/>
            <person name="Davis J."/>
        </authorList>
    </citation>
    <scope>NUCLEOTIDE SEQUENCE</scope>
    <source>
        <strain evidence="1">G11</strain>
    </source>
</reference>
<dbReference type="EMBL" id="MU167251">
    <property type="protein sequence ID" value="KAG0147116.1"/>
    <property type="molecule type" value="Genomic_DNA"/>
</dbReference>
<comment type="caution">
    <text evidence="1">The sequence shown here is derived from an EMBL/GenBank/DDBJ whole genome shotgun (WGS) entry which is preliminary data.</text>
</comment>